<dbReference type="STRING" id="1921549.GCA_900128825_00190"/>
<dbReference type="PANTHER" id="PTHR30344">
    <property type="entry name" value="6-PHOSPHOGLUCONOLACTONASE-RELATED"/>
    <property type="match status" value="1"/>
</dbReference>
<dbReference type="Pfam" id="PF10282">
    <property type="entry name" value="Lactonase"/>
    <property type="match status" value="1"/>
</dbReference>
<keyword evidence="3" id="KW-0378">Hydrolase</keyword>
<dbReference type="Proteomes" id="UP000271849">
    <property type="component" value="Chromosome"/>
</dbReference>
<evidence type="ECO:0000313" key="3">
    <source>
        <dbReference type="EMBL" id="VAX76531.1"/>
    </source>
</evidence>
<evidence type="ECO:0000256" key="1">
    <source>
        <dbReference type="ARBA" id="ARBA00005564"/>
    </source>
</evidence>
<dbReference type="SUPFAM" id="SSF75011">
    <property type="entry name" value="3-carboxy-cis,cis-mucoante lactonizing enzyme"/>
    <property type="match status" value="1"/>
</dbReference>
<dbReference type="GO" id="GO:0006006">
    <property type="term" value="P:glucose metabolic process"/>
    <property type="evidence" value="ECO:0007669"/>
    <property type="project" value="UniProtKB-KW"/>
</dbReference>
<dbReference type="GO" id="GO:0017057">
    <property type="term" value="F:6-phosphogluconolactonase activity"/>
    <property type="evidence" value="ECO:0007669"/>
    <property type="project" value="UniProtKB-EC"/>
</dbReference>
<evidence type="ECO:0000256" key="2">
    <source>
        <dbReference type="ARBA" id="ARBA00022526"/>
    </source>
</evidence>
<dbReference type="AlphaFoldDB" id="A0A3B1DLF0"/>
<dbReference type="PANTHER" id="PTHR30344:SF1">
    <property type="entry name" value="6-PHOSPHOGLUCONOLACTONASE"/>
    <property type="match status" value="1"/>
</dbReference>
<dbReference type="Gene3D" id="2.130.10.10">
    <property type="entry name" value="YVTN repeat-like/Quinoprotein amine dehydrogenase"/>
    <property type="match status" value="1"/>
</dbReference>
<protein>
    <submittedName>
        <fullName evidence="3">6-phosphogluconolactonase</fullName>
        <ecNumber evidence="3">3.1.1.31</ecNumber>
    </submittedName>
</protein>
<dbReference type="OrthoDB" id="9790815at2"/>
<accession>A0A3B1DLF0</accession>
<organism evidence="3 4">
    <name type="scientific">Buchnera aphidicola</name>
    <name type="common">Cinara strobi</name>
    <dbReference type="NCBI Taxonomy" id="1921549"/>
    <lineage>
        <taxon>Bacteria</taxon>
        <taxon>Pseudomonadati</taxon>
        <taxon>Pseudomonadota</taxon>
        <taxon>Gammaproteobacteria</taxon>
        <taxon>Enterobacterales</taxon>
        <taxon>Erwiniaceae</taxon>
        <taxon>Buchnera</taxon>
    </lineage>
</organism>
<dbReference type="InterPro" id="IPR050282">
    <property type="entry name" value="Cycloisomerase_2"/>
</dbReference>
<sequence>MKNNIFISCSKGKKVEYWILKKKNMLLNKQVIDTNGFPQPLAYCKDNCLLYIGENFPHKILIYKMFPDYRLKKIQETSMFNTSNYISLNHNKKILLCASFHGNGFSIYLLNKSGLIKKNIYFFQNIKGCHFIKMHYKYNLIFVSALKEDKIYIFDINLDFKKKINISLKNIIQTKKNSGPRHISFHPSNNFLYSINEFEGTINVWIINHIKSQLLFLQSISLIVKPYKKTPWSSDIHIHSNGLYLYACDRANNIISLFTINIETGFLFYIHTYQTVLQPRSFYISKNGKLLIVVGEISNSMNIYNINLKNGYLVLKKKKLLGINPLWILIK</sequence>
<comment type="similarity">
    <text evidence="1">Belongs to the cycloisomerase 2 family.</text>
</comment>
<dbReference type="EC" id="3.1.1.31" evidence="3"/>
<dbReference type="InterPro" id="IPR015943">
    <property type="entry name" value="WD40/YVTN_repeat-like_dom_sf"/>
</dbReference>
<dbReference type="EMBL" id="LR025085">
    <property type="protein sequence ID" value="VAX76531.1"/>
    <property type="molecule type" value="Genomic_DNA"/>
</dbReference>
<reference evidence="4" key="1">
    <citation type="submission" date="2018-09" db="EMBL/GenBank/DDBJ databases">
        <authorList>
            <person name="Manzano-Marin A."/>
            <person name="Manzano-Marin A."/>
        </authorList>
    </citation>
    <scope>NUCLEOTIDE SEQUENCE [LARGE SCALE GENOMIC DNA]</scope>
    <source>
        <strain evidence="4">BuCistrobi</strain>
    </source>
</reference>
<keyword evidence="2" id="KW-0119">Carbohydrate metabolism</keyword>
<dbReference type="InterPro" id="IPR019405">
    <property type="entry name" value="Lactonase_7-beta_prop"/>
</dbReference>
<name>A0A3B1DLF0_9GAMM</name>
<keyword evidence="2" id="KW-0313">Glucose metabolism</keyword>
<proteinExistence type="inferred from homology"/>
<dbReference type="GO" id="GO:0005829">
    <property type="term" value="C:cytosol"/>
    <property type="evidence" value="ECO:0007669"/>
    <property type="project" value="TreeGrafter"/>
</dbReference>
<dbReference type="RefSeq" id="WP_158349071.1">
    <property type="nucleotide sequence ID" value="NZ_LR025085.1"/>
</dbReference>
<gene>
    <name evidence="3" type="primary">pgl</name>
    <name evidence="3" type="ORF">BUCINSTRO3249_0191</name>
</gene>
<evidence type="ECO:0000313" key="4">
    <source>
        <dbReference type="Proteomes" id="UP000271849"/>
    </source>
</evidence>